<dbReference type="PANTHER" id="PTHR19328">
    <property type="entry name" value="HEDGEHOG-INTERACTING PROTEIN"/>
    <property type="match status" value="1"/>
</dbReference>
<dbReference type="OrthoDB" id="9770043at2"/>
<proteinExistence type="predicted"/>
<name>A0A3P3VT22_9MICO</name>
<evidence type="ECO:0000313" key="2">
    <source>
        <dbReference type="EMBL" id="RRJ85604.1"/>
    </source>
</evidence>
<organism evidence="2 3">
    <name type="scientific">Gulosibacter macacae</name>
    <dbReference type="NCBI Taxonomy" id="2488791"/>
    <lineage>
        <taxon>Bacteria</taxon>
        <taxon>Bacillati</taxon>
        <taxon>Actinomycetota</taxon>
        <taxon>Actinomycetes</taxon>
        <taxon>Micrococcales</taxon>
        <taxon>Microbacteriaceae</taxon>
        <taxon>Gulosibacter</taxon>
    </lineage>
</organism>
<dbReference type="Gene3D" id="2.120.10.30">
    <property type="entry name" value="TolB, C-terminal domain"/>
    <property type="match status" value="1"/>
</dbReference>
<dbReference type="AlphaFoldDB" id="A0A3P3VT22"/>
<gene>
    <name evidence="2" type="ORF">EG850_12835</name>
</gene>
<protein>
    <submittedName>
        <fullName evidence="2">PQQ-dependent sugar dehydrogenase</fullName>
    </submittedName>
</protein>
<dbReference type="Proteomes" id="UP000274391">
    <property type="component" value="Unassembled WGS sequence"/>
</dbReference>
<sequence>MPSGNTETLANGLESPWSVVMFDDLVLVSERDTGRVLELTEAGNVVVGTIPGVRHGGEGGLLGLATLDSYLYAYSTGDNGNRVQHFPVSGSPGSLTLGEPETIIEGIPAASTHNGGRIEFGPDGMLYITTGDAASPNLAQDAASLAGKILRLTPEGEVPADNPFAGSPVFSLGHRNPQGLAWAADGTMYAAEFGQNTRDELNIIVPGGNYGWPTVEGIANADGFINPVLQWAPSEASPSGIAIVGDSIFIANLRGQLLRVVPASDPATSREYFAGEFGRIRHVFAAPDGSLWLLTNNTDGRGNPRENDDRLVRVQLQPA</sequence>
<accession>A0A3P3VT22</accession>
<evidence type="ECO:0000259" key="1">
    <source>
        <dbReference type="Pfam" id="PF07995"/>
    </source>
</evidence>
<dbReference type="InterPro" id="IPR012938">
    <property type="entry name" value="Glc/Sorbosone_DH"/>
</dbReference>
<feature type="domain" description="Glucose/Sorbosone dehydrogenase" evidence="1">
    <location>
        <begin position="13"/>
        <end position="301"/>
    </location>
</feature>
<dbReference type="SUPFAM" id="SSF50952">
    <property type="entry name" value="Soluble quinoprotein glucose dehydrogenase"/>
    <property type="match status" value="1"/>
</dbReference>
<dbReference type="PANTHER" id="PTHR19328:SF13">
    <property type="entry name" value="HIPL1 PROTEIN"/>
    <property type="match status" value="1"/>
</dbReference>
<reference evidence="2 3" key="1">
    <citation type="submission" date="2018-11" db="EMBL/GenBank/DDBJ databases">
        <title>YIM 102482-1 draft genome.</title>
        <authorList>
            <person name="Li G."/>
            <person name="Jiang Y."/>
        </authorList>
    </citation>
    <scope>NUCLEOTIDE SEQUENCE [LARGE SCALE GENOMIC DNA]</scope>
    <source>
        <strain evidence="2 3">YIM 102482-1</strain>
    </source>
</reference>
<dbReference type="Pfam" id="PF07995">
    <property type="entry name" value="GSDH"/>
    <property type="match status" value="1"/>
</dbReference>
<evidence type="ECO:0000313" key="3">
    <source>
        <dbReference type="Proteomes" id="UP000274391"/>
    </source>
</evidence>
<dbReference type="EMBL" id="RQVS01000025">
    <property type="protein sequence ID" value="RRJ85604.1"/>
    <property type="molecule type" value="Genomic_DNA"/>
</dbReference>
<dbReference type="InterPro" id="IPR011041">
    <property type="entry name" value="Quinoprot_gluc/sorb_DH_b-prop"/>
</dbReference>
<keyword evidence="3" id="KW-1185">Reference proteome</keyword>
<comment type="caution">
    <text evidence="2">The sequence shown here is derived from an EMBL/GenBank/DDBJ whole genome shotgun (WGS) entry which is preliminary data.</text>
</comment>
<dbReference type="InterPro" id="IPR011042">
    <property type="entry name" value="6-blade_b-propeller_TolB-like"/>
</dbReference>